<dbReference type="PANTHER" id="PTHR22769">
    <property type="entry name" value="MUTT/NUDIX HYDROLASE"/>
    <property type="match status" value="1"/>
</dbReference>
<dbReference type="InterPro" id="IPR015797">
    <property type="entry name" value="NUDIX_hydrolase-like_dom_sf"/>
</dbReference>
<keyword evidence="7" id="KW-0464">Manganese</keyword>
<dbReference type="SUPFAM" id="SSF55811">
    <property type="entry name" value="Nudix"/>
    <property type="match status" value="1"/>
</dbReference>
<evidence type="ECO:0000313" key="10">
    <source>
        <dbReference type="Proteomes" id="UP000504635"/>
    </source>
</evidence>
<comment type="cofactor">
    <cofactor evidence="1">
        <name>Mn(2+)</name>
        <dbReference type="ChEBI" id="CHEBI:29035"/>
    </cofactor>
</comment>
<comment type="similarity">
    <text evidence="3 8">Belongs to the Nudix hydrolase family.</text>
</comment>
<proteinExistence type="inferred from homology"/>
<evidence type="ECO:0000256" key="6">
    <source>
        <dbReference type="ARBA" id="ARBA00022842"/>
    </source>
</evidence>
<dbReference type="OrthoDB" id="10005910at2759"/>
<evidence type="ECO:0000256" key="4">
    <source>
        <dbReference type="ARBA" id="ARBA00022723"/>
    </source>
</evidence>
<dbReference type="GeneID" id="115884432"/>
<evidence type="ECO:0000256" key="7">
    <source>
        <dbReference type="ARBA" id="ARBA00023211"/>
    </source>
</evidence>
<evidence type="ECO:0000313" key="11">
    <source>
        <dbReference type="RefSeq" id="XP_030758859.1"/>
    </source>
</evidence>
<evidence type="ECO:0000256" key="8">
    <source>
        <dbReference type="RuleBase" id="RU003476"/>
    </source>
</evidence>
<dbReference type="GO" id="GO:0044715">
    <property type="term" value="F:8-oxo-dGDP phosphatase activity"/>
    <property type="evidence" value="ECO:0007669"/>
    <property type="project" value="TreeGrafter"/>
</dbReference>
<evidence type="ECO:0000259" key="9">
    <source>
        <dbReference type="PROSITE" id="PS51462"/>
    </source>
</evidence>
<dbReference type="GO" id="GO:0044716">
    <property type="term" value="F:8-oxo-GDP phosphatase activity"/>
    <property type="evidence" value="ECO:0007669"/>
    <property type="project" value="TreeGrafter"/>
</dbReference>
<dbReference type="InParanoid" id="A0A6J2Y706"/>
<keyword evidence="10" id="KW-1185">Reference proteome</keyword>
<dbReference type="KEGG" id="soy:115884432"/>
<evidence type="ECO:0000256" key="2">
    <source>
        <dbReference type="ARBA" id="ARBA00001946"/>
    </source>
</evidence>
<dbReference type="PRINTS" id="PR00502">
    <property type="entry name" value="NUDIXFAMILY"/>
</dbReference>
<accession>A0A6J2Y706</accession>
<feature type="domain" description="Nudix hydrolase" evidence="9">
    <location>
        <begin position="57"/>
        <end position="183"/>
    </location>
</feature>
<dbReference type="CDD" id="cd04671">
    <property type="entry name" value="NUDIX_8DGDPP_Nudt18"/>
    <property type="match status" value="1"/>
</dbReference>
<dbReference type="Proteomes" id="UP000504635">
    <property type="component" value="Unplaced"/>
</dbReference>
<keyword evidence="6" id="KW-0460">Magnesium</keyword>
<comment type="cofactor">
    <cofactor evidence="2">
        <name>Mg(2+)</name>
        <dbReference type="ChEBI" id="CHEBI:18420"/>
    </cofactor>
</comment>
<reference evidence="11" key="1">
    <citation type="submission" date="2025-08" db="UniProtKB">
        <authorList>
            <consortium name="RefSeq"/>
        </authorList>
    </citation>
    <scope>IDENTIFICATION</scope>
    <source>
        <tissue evidence="11">Gonads</tissue>
    </source>
</reference>
<dbReference type="PROSITE" id="PS51462">
    <property type="entry name" value="NUDIX"/>
    <property type="match status" value="1"/>
</dbReference>
<dbReference type="InterPro" id="IPR020084">
    <property type="entry name" value="NUDIX_hydrolase_CS"/>
</dbReference>
<gene>
    <name evidence="11" type="primary">LOC115884432</name>
</gene>
<protein>
    <submittedName>
        <fullName evidence="11">8-oxo-dGDP phosphatase NUDT18</fullName>
    </submittedName>
</protein>
<dbReference type="GO" id="GO:0046872">
    <property type="term" value="F:metal ion binding"/>
    <property type="evidence" value="ECO:0007669"/>
    <property type="project" value="UniProtKB-KW"/>
</dbReference>
<dbReference type="FunCoup" id="A0A6J2Y706">
    <property type="interactions" value="713"/>
</dbReference>
<dbReference type="InterPro" id="IPR020476">
    <property type="entry name" value="Nudix_hydrolase"/>
</dbReference>
<dbReference type="InterPro" id="IPR000086">
    <property type="entry name" value="NUDIX_hydrolase_dom"/>
</dbReference>
<dbReference type="Gene3D" id="3.90.79.10">
    <property type="entry name" value="Nucleoside Triphosphate Pyrophosphohydrolase"/>
    <property type="match status" value="1"/>
</dbReference>
<evidence type="ECO:0000256" key="5">
    <source>
        <dbReference type="ARBA" id="ARBA00022801"/>
    </source>
</evidence>
<dbReference type="AlphaFoldDB" id="A0A6J2Y706"/>
<organism evidence="10 11">
    <name type="scientific">Sitophilus oryzae</name>
    <name type="common">Rice weevil</name>
    <name type="synonym">Curculio oryzae</name>
    <dbReference type="NCBI Taxonomy" id="7048"/>
    <lineage>
        <taxon>Eukaryota</taxon>
        <taxon>Metazoa</taxon>
        <taxon>Ecdysozoa</taxon>
        <taxon>Arthropoda</taxon>
        <taxon>Hexapoda</taxon>
        <taxon>Insecta</taxon>
        <taxon>Pterygota</taxon>
        <taxon>Neoptera</taxon>
        <taxon>Endopterygota</taxon>
        <taxon>Coleoptera</taxon>
        <taxon>Polyphaga</taxon>
        <taxon>Cucujiformia</taxon>
        <taxon>Curculionidae</taxon>
        <taxon>Dryophthorinae</taxon>
        <taxon>Sitophilus</taxon>
    </lineage>
</organism>
<keyword evidence="5 8" id="KW-0378">Hydrolase</keyword>
<name>A0A6J2Y706_SITOR</name>
<dbReference type="PROSITE" id="PS00893">
    <property type="entry name" value="NUDIX_BOX"/>
    <property type="match status" value="1"/>
</dbReference>
<dbReference type="RefSeq" id="XP_030758859.1">
    <property type="nucleotide sequence ID" value="XM_030902999.1"/>
</dbReference>
<dbReference type="PANTHER" id="PTHR22769:SF56">
    <property type="entry name" value="8-OXO-DGDP PHOSPHATASE NUDT18"/>
    <property type="match status" value="1"/>
</dbReference>
<sequence length="337" mass="38074">MPDTVESNLLRVLKGLPLEADEAEICDFSLEEQREVLESQGIQPQIDPNYKPIVKDTVTYVVACVLLNERKEVLMIQEAKQSCAGKWYLPAGRMEKGETIVDACKREVLEETGLEMECTTLLIVESAGGVWFRFVLTGTITGGTLKTPAQADKESLQAKWVGNINELALRASDIMPLVEKTRAYVEARAKSDPSWHQDKLPALRPHEMLLLRLVVVTKKKATNRVHILLSERNTWHLPTAQVNPGKSLHWTLRKFMMDIFGAEVPSHKPHGFLLVEHDPRENKDGACLTLLVSFRAPLEEVPIIGKYVWHEVSKNLGDKLLQRVVSRNSTFQFHVVQ</sequence>
<evidence type="ECO:0000256" key="1">
    <source>
        <dbReference type="ARBA" id="ARBA00001936"/>
    </source>
</evidence>
<keyword evidence="4" id="KW-0479">Metal-binding</keyword>
<dbReference type="Pfam" id="PF00293">
    <property type="entry name" value="NUDIX"/>
    <property type="match status" value="1"/>
</dbReference>
<evidence type="ECO:0000256" key="3">
    <source>
        <dbReference type="ARBA" id="ARBA00005582"/>
    </source>
</evidence>
<dbReference type="InterPro" id="IPR042970">
    <property type="entry name" value="NUDT18_NUDIX"/>
</dbReference>